<evidence type="ECO:0000256" key="1">
    <source>
        <dbReference type="SAM" id="Phobius"/>
    </source>
</evidence>
<organism evidence="2 3">
    <name type="scientific">Hyphomonas beringensis</name>
    <dbReference type="NCBI Taxonomy" id="1280946"/>
    <lineage>
        <taxon>Bacteria</taxon>
        <taxon>Pseudomonadati</taxon>
        <taxon>Pseudomonadota</taxon>
        <taxon>Alphaproteobacteria</taxon>
        <taxon>Hyphomonadales</taxon>
        <taxon>Hyphomonadaceae</taxon>
        <taxon>Hyphomonas</taxon>
    </lineage>
</organism>
<gene>
    <name evidence="2" type="ORF">HY29_06610</name>
</gene>
<dbReference type="OrthoDB" id="9904747at2"/>
<keyword evidence="1" id="KW-1133">Transmembrane helix</keyword>
<evidence type="ECO:0000313" key="3">
    <source>
        <dbReference type="Proteomes" id="UP000027037"/>
    </source>
</evidence>
<evidence type="ECO:0000313" key="2">
    <source>
        <dbReference type="EMBL" id="KCZ51018.1"/>
    </source>
</evidence>
<keyword evidence="3" id="KW-1185">Reference proteome</keyword>
<dbReference type="RefSeq" id="WP_034799422.1">
    <property type="nucleotide sequence ID" value="NZ_AWFF01000098.1"/>
</dbReference>
<keyword evidence="1" id="KW-0472">Membrane</keyword>
<name>A0A062TZU9_9PROT</name>
<dbReference type="AlphaFoldDB" id="A0A062TZU9"/>
<dbReference type="STRING" id="1280946.HY29_06610"/>
<keyword evidence="1" id="KW-0812">Transmembrane</keyword>
<dbReference type="Proteomes" id="UP000027037">
    <property type="component" value="Unassembled WGS sequence"/>
</dbReference>
<comment type="caution">
    <text evidence="2">The sequence shown here is derived from an EMBL/GenBank/DDBJ whole genome shotgun (WGS) entry which is preliminary data.</text>
</comment>
<proteinExistence type="predicted"/>
<feature type="transmembrane region" description="Helical" evidence="1">
    <location>
        <begin position="56"/>
        <end position="77"/>
    </location>
</feature>
<accession>A0A062TZU9</accession>
<dbReference type="PATRIC" id="fig|1280946.3.peg.3417"/>
<reference evidence="2 3" key="1">
    <citation type="journal article" date="2014" name="Antonie Van Leeuwenhoek">
        <title>Hyphomonas beringensis sp. nov. and Hyphomonas chukchiensis sp. nov., isolated from surface seawater of the Bering Sea and Chukchi Sea.</title>
        <authorList>
            <person name="Li C."/>
            <person name="Lai Q."/>
            <person name="Li G."/>
            <person name="Dong C."/>
            <person name="Wang J."/>
            <person name="Liao Y."/>
            <person name="Shao Z."/>
        </authorList>
    </citation>
    <scope>NUCLEOTIDE SEQUENCE [LARGE SCALE GENOMIC DNA]</scope>
    <source>
        <strain evidence="2 3">25B14_1</strain>
    </source>
</reference>
<sequence length="87" mass="9402">MPFLAQLLTALTLLVAGLIKAVSHMTAVTTLNIPTCFGGSQTVTLGASFWERAHCWGCYAALAGAVWLTILSVRALPRYRARLIRAK</sequence>
<dbReference type="EMBL" id="AWFF01000098">
    <property type="protein sequence ID" value="KCZ51018.1"/>
    <property type="molecule type" value="Genomic_DNA"/>
</dbReference>
<protein>
    <submittedName>
        <fullName evidence="2">Uncharacterized protein</fullName>
    </submittedName>
</protein>